<keyword evidence="3" id="KW-1185">Reference proteome</keyword>
<accession>A0ABW5Z698</accession>
<dbReference type="Proteomes" id="UP001597549">
    <property type="component" value="Unassembled WGS sequence"/>
</dbReference>
<gene>
    <name evidence="2" type="ORF">ACFSX9_05430</name>
</gene>
<keyword evidence="1" id="KW-0812">Transmembrane</keyword>
<sequence>MKRIKFTELGFKKNFDTLIAVLGFVLFIIGMVASLGYSDEKYATLVSLSAIFILFPHIKNFFYKNYFLWNKKGGNIKINSKSKNIVFSELDFYEFNENKLSMIKKNKTNLEFSLLDIHQEDILKLKEILEKYIKKQ</sequence>
<evidence type="ECO:0000313" key="3">
    <source>
        <dbReference type="Proteomes" id="UP001597549"/>
    </source>
</evidence>
<protein>
    <recommendedName>
        <fullName evidence="4">DUF5673 domain-containing protein</fullName>
    </recommendedName>
</protein>
<reference evidence="3" key="1">
    <citation type="journal article" date="2019" name="Int. J. Syst. Evol. Microbiol.">
        <title>The Global Catalogue of Microorganisms (GCM) 10K type strain sequencing project: providing services to taxonomists for standard genome sequencing and annotation.</title>
        <authorList>
            <consortium name="The Broad Institute Genomics Platform"/>
            <consortium name="The Broad Institute Genome Sequencing Center for Infectious Disease"/>
            <person name="Wu L."/>
            <person name="Ma J."/>
        </authorList>
    </citation>
    <scope>NUCLEOTIDE SEQUENCE [LARGE SCALE GENOMIC DNA]</scope>
    <source>
        <strain evidence="3">KCTC 52644</strain>
    </source>
</reference>
<feature type="transmembrane region" description="Helical" evidence="1">
    <location>
        <begin position="15"/>
        <end position="36"/>
    </location>
</feature>
<comment type="caution">
    <text evidence="2">The sequence shown here is derived from an EMBL/GenBank/DDBJ whole genome shotgun (WGS) entry which is preliminary data.</text>
</comment>
<proteinExistence type="predicted"/>
<evidence type="ECO:0000313" key="2">
    <source>
        <dbReference type="EMBL" id="MFD2908172.1"/>
    </source>
</evidence>
<name>A0ABW5Z698_9FLAO</name>
<feature type="transmembrane region" description="Helical" evidence="1">
    <location>
        <begin position="42"/>
        <end position="62"/>
    </location>
</feature>
<keyword evidence="1" id="KW-1133">Transmembrane helix</keyword>
<dbReference type="EMBL" id="JBHUOL010000011">
    <property type="protein sequence ID" value="MFD2908172.1"/>
    <property type="molecule type" value="Genomic_DNA"/>
</dbReference>
<evidence type="ECO:0000256" key="1">
    <source>
        <dbReference type="SAM" id="Phobius"/>
    </source>
</evidence>
<dbReference type="RefSeq" id="WP_379805426.1">
    <property type="nucleotide sequence ID" value="NZ_JBHUOL010000011.1"/>
</dbReference>
<organism evidence="2 3">
    <name type="scientific">Flavobacterium ardleyense</name>
    <dbReference type="NCBI Taxonomy" id="2038737"/>
    <lineage>
        <taxon>Bacteria</taxon>
        <taxon>Pseudomonadati</taxon>
        <taxon>Bacteroidota</taxon>
        <taxon>Flavobacteriia</taxon>
        <taxon>Flavobacteriales</taxon>
        <taxon>Flavobacteriaceae</taxon>
        <taxon>Flavobacterium</taxon>
    </lineage>
</organism>
<evidence type="ECO:0008006" key="4">
    <source>
        <dbReference type="Google" id="ProtNLM"/>
    </source>
</evidence>
<keyword evidence="1" id="KW-0472">Membrane</keyword>